<feature type="binding site" evidence="3">
    <location>
        <position position="53"/>
    </location>
    <ligand>
        <name>substrate</name>
    </ligand>
</feature>
<dbReference type="HAMAP" id="MF_01121">
    <property type="entry name" value="Sirtuin_ClassIII"/>
    <property type="match status" value="1"/>
</dbReference>
<dbReference type="PROSITE" id="PS50305">
    <property type="entry name" value="SIRTUIN"/>
    <property type="match status" value="1"/>
</dbReference>
<dbReference type="InterPro" id="IPR003000">
    <property type="entry name" value="Sirtuin"/>
</dbReference>
<keyword evidence="1" id="KW-0808">Transferase</keyword>
<feature type="active site" description="Proton acceptor" evidence="3">
    <location>
        <position position="104"/>
    </location>
</feature>
<dbReference type="GO" id="GO:0070403">
    <property type="term" value="F:NAD+ binding"/>
    <property type="evidence" value="ECO:0007669"/>
    <property type="project" value="UniProtKB-UniRule"/>
</dbReference>
<dbReference type="OrthoDB" id="9800582at2"/>
<dbReference type="GO" id="GO:0005737">
    <property type="term" value="C:cytoplasm"/>
    <property type="evidence" value="ECO:0007669"/>
    <property type="project" value="UniProtKB-SubCell"/>
</dbReference>
<evidence type="ECO:0000259" key="5">
    <source>
        <dbReference type="PROSITE" id="PS50305"/>
    </source>
</evidence>
<evidence type="ECO:0000256" key="3">
    <source>
        <dbReference type="HAMAP-Rule" id="MF_01121"/>
    </source>
</evidence>
<reference evidence="6 7" key="1">
    <citation type="submission" date="2015-08" db="EMBL/GenBank/DDBJ databases">
        <title>Whole genome sequence of Flavobacterium akiainvivens IK-1T, from decaying Wikstroemia oahuensis, an endemic Hawaiian shrub.</title>
        <authorList>
            <person name="Wan X."/>
            <person name="Hou S."/>
            <person name="Saito J."/>
            <person name="Donachie S."/>
        </authorList>
    </citation>
    <scope>NUCLEOTIDE SEQUENCE [LARGE SCALE GENOMIC DNA]</scope>
    <source>
        <strain evidence="6 7">IK-1</strain>
    </source>
</reference>
<dbReference type="GO" id="GO:0036055">
    <property type="term" value="F:protein-succinyllysine desuccinylase activity"/>
    <property type="evidence" value="ECO:0007669"/>
    <property type="project" value="UniProtKB-UniRule"/>
</dbReference>
<comment type="caution">
    <text evidence="3 4">Lacks conserved residue(s) required for the propagation of feature annotation.</text>
</comment>
<comment type="function">
    <text evidence="3">NAD-dependent lysine deacetylase and desuccinylase that specifically removes acetyl and succinyl groups on target proteins. Modulates the activities of several proteins which are inactive in their acylated form.</text>
</comment>
<comment type="subcellular location">
    <subcellularLocation>
        <location evidence="3">Cytoplasm</location>
    </subcellularLocation>
</comment>
<dbReference type="AlphaFoldDB" id="A0A0M9VGU8"/>
<dbReference type="SUPFAM" id="SSF52467">
    <property type="entry name" value="DHS-like NAD/FAD-binding domain"/>
    <property type="match status" value="1"/>
</dbReference>
<feature type="binding site" evidence="3">
    <location>
        <position position="56"/>
    </location>
    <ligand>
        <name>substrate</name>
    </ligand>
</feature>
<feature type="binding site" evidence="3">
    <location>
        <begin position="170"/>
        <end position="172"/>
    </location>
    <ligand>
        <name>NAD(+)</name>
        <dbReference type="ChEBI" id="CHEBI:57540"/>
    </ligand>
</feature>
<dbReference type="PANTHER" id="PTHR11085:SF4">
    <property type="entry name" value="NAD-DEPENDENT PROTEIN DEACYLASE"/>
    <property type="match status" value="1"/>
</dbReference>
<feature type="binding site" evidence="3">
    <location>
        <position position="215"/>
    </location>
    <ligand>
        <name>NAD(+)</name>
        <dbReference type="ChEBI" id="CHEBI:57540"/>
    </ligand>
</feature>
<dbReference type="InterPro" id="IPR026590">
    <property type="entry name" value="Ssirtuin_cat_dom"/>
</dbReference>
<accession>A0A0M9VGU8</accession>
<sequence length="230" mass="25401">MKKLVILSGAGISAESGVSTFRDAGGLWEGHDVMEVASPEGFRANPALVLDFYNKRRRQLFEVLPNKAHIIAAELEKDFEVTIITQNVDDLHERAGSTHVLHLHGELLKARCTVQYDSVIDWKEDISLGQLHPTTGKQLRPHIVWFGEAVPAIEEAVGIVEQADYVVVIGTSLQVYPAAGLMDFAKPSAKIFYVDPKPVSIPNLRNELEVLAMKASEGIEVVRQRLNQGL</sequence>
<keyword evidence="7" id="KW-1185">Reference proteome</keyword>
<comment type="catalytic activity">
    <reaction evidence="3">
        <text>N(6)-succinyl-L-lysyl-[protein] + NAD(+) + H2O = 2''-O-succinyl-ADP-D-ribose + nicotinamide + L-lysyl-[protein]</text>
        <dbReference type="Rhea" id="RHEA:47668"/>
        <dbReference type="Rhea" id="RHEA-COMP:9752"/>
        <dbReference type="Rhea" id="RHEA-COMP:11877"/>
        <dbReference type="ChEBI" id="CHEBI:15377"/>
        <dbReference type="ChEBI" id="CHEBI:17154"/>
        <dbReference type="ChEBI" id="CHEBI:29969"/>
        <dbReference type="ChEBI" id="CHEBI:57540"/>
        <dbReference type="ChEBI" id="CHEBI:87830"/>
        <dbReference type="ChEBI" id="CHEBI:87832"/>
    </reaction>
</comment>
<dbReference type="InterPro" id="IPR029035">
    <property type="entry name" value="DHS-like_NAD/FAD-binding_dom"/>
</dbReference>
<comment type="similarity">
    <text evidence="3">Belongs to the sirtuin family. Class III subfamily.</text>
</comment>
<dbReference type="Gene3D" id="3.30.1600.10">
    <property type="entry name" value="SIR2/SIRT2 'Small Domain"/>
    <property type="match status" value="1"/>
</dbReference>
<protein>
    <recommendedName>
        <fullName evidence="3">NAD-dependent protein deacylase</fullName>
        <ecNumber evidence="3">2.3.1.286</ecNumber>
    </recommendedName>
    <alternativeName>
        <fullName evidence="3">Regulatory protein SIR2 homolog</fullName>
    </alternativeName>
</protein>
<feature type="domain" description="Deacetylase sirtuin-type" evidence="5">
    <location>
        <begin position="1"/>
        <end position="230"/>
    </location>
</feature>
<comment type="catalytic activity">
    <reaction evidence="3">
        <text>N(6)-acetyl-L-lysyl-[protein] + NAD(+) + H2O = 2''-O-acetyl-ADP-D-ribose + nicotinamide + L-lysyl-[protein]</text>
        <dbReference type="Rhea" id="RHEA:43636"/>
        <dbReference type="Rhea" id="RHEA-COMP:9752"/>
        <dbReference type="Rhea" id="RHEA-COMP:10731"/>
        <dbReference type="ChEBI" id="CHEBI:15377"/>
        <dbReference type="ChEBI" id="CHEBI:17154"/>
        <dbReference type="ChEBI" id="CHEBI:29969"/>
        <dbReference type="ChEBI" id="CHEBI:57540"/>
        <dbReference type="ChEBI" id="CHEBI:61930"/>
        <dbReference type="ChEBI" id="CHEBI:83767"/>
        <dbReference type="EC" id="2.3.1.286"/>
    </reaction>
</comment>
<evidence type="ECO:0000256" key="1">
    <source>
        <dbReference type="ARBA" id="ARBA00022679"/>
    </source>
</evidence>
<gene>
    <name evidence="3" type="primary">cobB</name>
    <name evidence="6" type="ORF">AM493_01530</name>
</gene>
<dbReference type="InterPro" id="IPR026591">
    <property type="entry name" value="Sirtuin_cat_small_dom_sf"/>
</dbReference>
<feature type="binding site" evidence="3">
    <location>
        <begin position="9"/>
        <end position="28"/>
    </location>
    <ligand>
        <name>NAD(+)</name>
        <dbReference type="ChEBI" id="CHEBI:57540"/>
    </ligand>
</feature>
<dbReference type="EC" id="2.3.1.286" evidence="3"/>
<dbReference type="PANTHER" id="PTHR11085">
    <property type="entry name" value="NAD-DEPENDENT PROTEIN DEACYLASE SIRTUIN-5, MITOCHONDRIAL-RELATED"/>
    <property type="match status" value="1"/>
</dbReference>
<dbReference type="Proteomes" id="UP000037755">
    <property type="component" value="Unassembled WGS sequence"/>
</dbReference>
<dbReference type="Gene3D" id="3.40.50.1220">
    <property type="entry name" value="TPP-binding domain"/>
    <property type="match status" value="1"/>
</dbReference>
<keyword evidence="3" id="KW-0963">Cytoplasm</keyword>
<dbReference type="EMBL" id="LIYD01000005">
    <property type="protein sequence ID" value="KOS04866.1"/>
    <property type="molecule type" value="Genomic_DNA"/>
</dbReference>
<evidence type="ECO:0000256" key="2">
    <source>
        <dbReference type="ARBA" id="ARBA00023027"/>
    </source>
</evidence>
<dbReference type="GO" id="GO:0036054">
    <property type="term" value="F:protein-malonyllysine demalonylase activity"/>
    <property type="evidence" value="ECO:0007669"/>
    <property type="project" value="InterPro"/>
</dbReference>
<name>A0A0M9VGU8_9FLAO</name>
<dbReference type="Pfam" id="PF02146">
    <property type="entry name" value="SIR2"/>
    <property type="match status" value="1"/>
</dbReference>
<evidence type="ECO:0000256" key="4">
    <source>
        <dbReference type="PROSITE-ProRule" id="PRU00236"/>
    </source>
</evidence>
<proteinExistence type="inferred from homology"/>
<comment type="caution">
    <text evidence="6">The sequence shown here is derived from an EMBL/GenBank/DDBJ whole genome shotgun (WGS) entry which is preliminary data.</text>
</comment>
<dbReference type="PATRIC" id="fig|1202724.3.peg.311"/>
<feature type="binding site" evidence="3">
    <location>
        <begin position="86"/>
        <end position="89"/>
    </location>
    <ligand>
        <name>NAD(+)</name>
        <dbReference type="ChEBI" id="CHEBI:57540"/>
    </ligand>
</feature>
<evidence type="ECO:0000313" key="7">
    <source>
        <dbReference type="Proteomes" id="UP000037755"/>
    </source>
</evidence>
<evidence type="ECO:0000313" key="6">
    <source>
        <dbReference type="EMBL" id="KOS04866.1"/>
    </source>
</evidence>
<organism evidence="6 7">
    <name type="scientific">Flavobacterium akiainvivens</name>
    <dbReference type="NCBI Taxonomy" id="1202724"/>
    <lineage>
        <taxon>Bacteria</taxon>
        <taxon>Pseudomonadati</taxon>
        <taxon>Bacteroidota</taxon>
        <taxon>Flavobacteriia</taxon>
        <taxon>Flavobacteriales</taxon>
        <taxon>Flavobacteriaceae</taxon>
        <taxon>Flavobacterium</taxon>
    </lineage>
</organism>
<comment type="domain">
    <text evidence="3">2 residues (Tyr-53 and Arg-56) present in a large hydrophobic pocket are probably involved in substrate specificity. They are important for desuccinylation activity, but dispensable for deacetylation activity.</text>
</comment>
<dbReference type="InterPro" id="IPR050134">
    <property type="entry name" value="NAD-dep_sirtuin_deacylases"/>
</dbReference>
<keyword evidence="2 3" id="KW-0520">NAD</keyword>
<dbReference type="CDD" id="cd01412">
    <property type="entry name" value="SIRT5_Af1_CobB"/>
    <property type="match status" value="1"/>
</dbReference>
<dbReference type="InterPro" id="IPR027546">
    <property type="entry name" value="Sirtuin_class_III"/>
</dbReference>
<dbReference type="GO" id="GO:0017136">
    <property type="term" value="F:histone deacetylase activity, NAD-dependent"/>
    <property type="evidence" value="ECO:0007669"/>
    <property type="project" value="TreeGrafter"/>
</dbReference>
<dbReference type="RefSeq" id="WP_054405914.1">
    <property type="nucleotide sequence ID" value="NZ_FOYA01000004.1"/>
</dbReference>
<dbReference type="STRING" id="1202724.AM493_01530"/>